<dbReference type="RefSeq" id="XP_040883220.1">
    <property type="nucleotide sequence ID" value="XM_041024074.1"/>
</dbReference>
<evidence type="ECO:0000256" key="1">
    <source>
        <dbReference type="SAM" id="MobiDB-lite"/>
    </source>
</evidence>
<name>A0A074W8F7_AURM1</name>
<feature type="region of interest" description="Disordered" evidence="1">
    <location>
        <begin position="51"/>
        <end position="111"/>
    </location>
</feature>
<evidence type="ECO:0000313" key="3">
    <source>
        <dbReference type="Proteomes" id="UP000030672"/>
    </source>
</evidence>
<dbReference type="AlphaFoldDB" id="A0A074W8F7"/>
<dbReference type="GeneID" id="63917447"/>
<gene>
    <name evidence="2" type="ORF">M437DRAFT_62424</name>
</gene>
<protein>
    <submittedName>
        <fullName evidence="2">Uncharacterized protein</fullName>
    </submittedName>
</protein>
<reference evidence="2 3" key="1">
    <citation type="journal article" date="2014" name="BMC Genomics">
        <title>Genome sequencing of four Aureobasidium pullulans varieties: biotechnological potential, stress tolerance, and description of new species.</title>
        <authorList>
            <person name="Gostin Ar C."/>
            <person name="Ohm R.A."/>
            <person name="Kogej T."/>
            <person name="Sonjak S."/>
            <person name="Turk M."/>
            <person name="Zajc J."/>
            <person name="Zalar P."/>
            <person name="Grube M."/>
            <person name="Sun H."/>
            <person name="Han J."/>
            <person name="Sharma A."/>
            <person name="Chiniquy J."/>
            <person name="Ngan C.Y."/>
            <person name="Lipzen A."/>
            <person name="Barry K."/>
            <person name="Grigoriev I.V."/>
            <person name="Gunde-Cimerman N."/>
        </authorList>
    </citation>
    <scope>NUCLEOTIDE SEQUENCE [LARGE SCALE GENOMIC DNA]</scope>
    <source>
        <strain evidence="2 3">CBS 110374</strain>
    </source>
</reference>
<sequence>MFTGRDQRATWKNILEFEGVLESFQRLDLLVESSNCTYMILILEHVRDISGNSNRSCRSSPQASGSLGQADTSYGRSNDEELDVTLLDVESRSDGPRSSGKKRLEGGDRRSLGSRKRLVLGPCPHLFPLFVTSQTDFGPFE</sequence>
<feature type="compositionally biased region" description="Basic and acidic residues" evidence="1">
    <location>
        <begin position="102"/>
        <end position="111"/>
    </location>
</feature>
<dbReference type="EMBL" id="KL584825">
    <property type="protein sequence ID" value="KEQ66197.1"/>
    <property type="molecule type" value="Genomic_DNA"/>
</dbReference>
<dbReference type="Proteomes" id="UP000030672">
    <property type="component" value="Unassembled WGS sequence"/>
</dbReference>
<feature type="compositionally biased region" description="Polar residues" evidence="1">
    <location>
        <begin position="51"/>
        <end position="76"/>
    </location>
</feature>
<dbReference type="HOGENOM" id="CLU_1824929_0_0_1"/>
<keyword evidence="3" id="KW-1185">Reference proteome</keyword>
<organism evidence="2 3">
    <name type="scientific">Aureobasidium melanogenum (strain CBS 110374)</name>
    <name type="common">Aureobasidium pullulans var. melanogenum</name>
    <dbReference type="NCBI Taxonomy" id="1043003"/>
    <lineage>
        <taxon>Eukaryota</taxon>
        <taxon>Fungi</taxon>
        <taxon>Dikarya</taxon>
        <taxon>Ascomycota</taxon>
        <taxon>Pezizomycotina</taxon>
        <taxon>Dothideomycetes</taxon>
        <taxon>Dothideomycetidae</taxon>
        <taxon>Dothideales</taxon>
        <taxon>Saccotheciaceae</taxon>
        <taxon>Aureobasidium</taxon>
    </lineage>
</organism>
<accession>A0A074W8F7</accession>
<evidence type="ECO:0000313" key="2">
    <source>
        <dbReference type="EMBL" id="KEQ66197.1"/>
    </source>
</evidence>
<proteinExistence type="predicted"/>